<evidence type="ECO:0000313" key="11">
    <source>
        <dbReference type="EMBL" id="AST90427.1"/>
    </source>
</evidence>
<accession>A0A223KM27</accession>
<evidence type="ECO:0000256" key="9">
    <source>
        <dbReference type="ARBA" id="ARBA00023303"/>
    </source>
</evidence>
<dbReference type="InterPro" id="IPR037673">
    <property type="entry name" value="MSC/AndL"/>
</dbReference>
<dbReference type="InterPro" id="IPR001185">
    <property type="entry name" value="MS_channel"/>
</dbReference>
<dbReference type="Gene3D" id="1.10.1200.120">
    <property type="entry name" value="Large-conductance mechanosensitive channel, MscL, domain 1"/>
    <property type="match status" value="1"/>
</dbReference>
<dbReference type="Proteomes" id="UP000215224">
    <property type="component" value="Chromosome"/>
</dbReference>
<comment type="similarity">
    <text evidence="2 10">Belongs to the MscL family.</text>
</comment>
<dbReference type="PANTHER" id="PTHR30266">
    <property type="entry name" value="MECHANOSENSITIVE CHANNEL MSCL"/>
    <property type="match status" value="1"/>
</dbReference>
<dbReference type="NCBIfam" id="TIGR00220">
    <property type="entry name" value="mscL"/>
    <property type="match status" value="1"/>
</dbReference>
<sequence length="137" mass="15300">MLKDFKQFALKGNVVDLAVGVIIGSAFGNIVSSLVSDIMMPLLGIVLGGVNLTNQSFQIGQAIIQYGAFIQTVIDFLIISLSIFFVIRVIQRLRNKEQQKKQTPSPSQEAILLTEIRDIMKNENKTEKPNKMKIHIK</sequence>
<dbReference type="PRINTS" id="PR01264">
    <property type="entry name" value="MECHCHANNEL"/>
</dbReference>
<dbReference type="STRING" id="1314751.GCA_001591425_02776"/>
<keyword evidence="12" id="KW-1185">Reference proteome</keyword>
<keyword evidence="5 10" id="KW-0812">Transmembrane</keyword>
<dbReference type="RefSeq" id="WP_066417227.1">
    <property type="nucleotide sequence ID" value="NZ_CP018866.1"/>
</dbReference>
<keyword evidence="8 10" id="KW-0472">Membrane</keyword>
<dbReference type="HAMAP" id="MF_00115">
    <property type="entry name" value="MscL"/>
    <property type="match status" value="1"/>
</dbReference>
<evidence type="ECO:0000256" key="10">
    <source>
        <dbReference type="HAMAP-Rule" id="MF_00115"/>
    </source>
</evidence>
<dbReference type="InterPro" id="IPR019823">
    <property type="entry name" value="Mechanosensitive_channel_CS"/>
</dbReference>
<name>A0A223KM27_9BACI</name>
<dbReference type="GO" id="GO:0005886">
    <property type="term" value="C:plasma membrane"/>
    <property type="evidence" value="ECO:0007669"/>
    <property type="project" value="UniProtKB-SubCell"/>
</dbReference>
<evidence type="ECO:0000256" key="8">
    <source>
        <dbReference type="ARBA" id="ARBA00023136"/>
    </source>
</evidence>
<dbReference type="GO" id="GO:0008381">
    <property type="term" value="F:mechanosensitive monoatomic ion channel activity"/>
    <property type="evidence" value="ECO:0007669"/>
    <property type="project" value="UniProtKB-UniRule"/>
</dbReference>
<comment type="function">
    <text evidence="10">Channel that opens in response to stretch forces in the membrane lipid bilayer. May participate in the regulation of osmotic pressure changes within the cell.</text>
</comment>
<dbReference type="AlphaFoldDB" id="A0A223KM27"/>
<dbReference type="NCBIfam" id="NF001843">
    <property type="entry name" value="PRK00567.1-4"/>
    <property type="match status" value="1"/>
</dbReference>
<comment type="subcellular location">
    <subcellularLocation>
        <location evidence="1 10">Cell membrane</location>
        <topology evidence="1 10">Multi-pass membrane protein</topology>
    </subcellularLocation>
</comment>
<feature type="transmembrane region" description="Helical" evidence="10">
    <location>
        <begin position="21"/>
        <end position="43"/>
    </location>
</feature>
<comment type="subunit">
    <text evidence="10">Homopentamer.</text>
</comment>
<evidence type="ECO:0000313" key="12">
    <source>
        <dbReference type="Proteomes" id="UP000215224"/>
    </source>
</evidence>
<keyword evidence="7 10" id="KW-0406">Ion transport</keyword>
<dbReference type="PANTHER" id="PTHR30266:SF2">
    <property type="entry name" value="LARGE-CONDUCTANCE MECHANOSENSITIVE CHANNEL"/>
    <property type="match status" value="1"/>
</dbReference>
<keyword evidence="4 10" id="KW-1003">Cell membrane</keyword>
<proteinExistence type="inferred from homology"/>
<keyword evidence="6 10" id="KW-1133">Transmembrane helix</keyword>
<evidence type="ECO:0000256" key="3">
    <source>
        <dbReference type="ARBA" id="ARBA00022448"/>
    </source>
</evidence>
<dbReference type="KEGG" id="bcoh:BC6307_03635"/>
<reference evidence="11 12" key="1">
    <citation type="submission" date="2016-12" db="EMBL/GenBank/DDBJ databases">
        <title>The whole genome sequencing and assembly of Bacillus cohnii DSM 6307T strain.</title>
        <authorList>
            <person name="Lee Y.-J."/>
            <person name="Yi H."/>
            <person name="Bahn Y.-S."/>
            <person name="Kim J.F."/>
            <person name="Lee D.-W."/>
        </authorList>
    </citation>
    <scope>NUCLEOTIDE SEQUENCE [LARGE SCALE GENOMIC DNA]</scope>
    <source>
        <strain evidence="11 12">DSM 6307</strain>
    </source>
</reference>
<gene>
    <name evidence="10" type="primary">mscL</name>
    <name evidence="11" type="ORF">BC6307_03635</name>
</gene>
<evidence type="ECO:0000256" key="4">
    <source>
        <dbReference type="ARBA" id="ARBA00022475"/>
    </source>
</evidence>
<evidence type="ECO:0000256" key="2">
    <source>
        <dbReference type="ARBA" id="ARBA00007254"/>
    </source>
</evidence>
<dbReference type="PROSITE" id="PS01327">
    <property type="entry name" value="MSCL"/>
    <property type="match status" value="1"/>
</dbReference>
<evidence type="ECO:0000256" key="5">
    <source>
        <dbReference type="ARBA" id="ARBA00022692"/>
    </source>
</evidence>
<feature type="transmembrane region" description="Helical" evidence="10">
    <location>
        <begin position="63"/>
        <end position="90"/>
    </location>
</feature>
<evidence type="ECO:0000256" key="7">
    <source>
        <dbReference type="ARBA" id="ARBA00023065"/>
    </source>
</evidence>
<dbReference type="InterPro" id="IPR036019">
    <property type="entry name" value="MscL_channel"/>
</dbReference>
<dbReference type="SUPFAM" id="SSF81330">
    <property type="entry name" value="Gated mechanosensitive channel"/>
    <property type="match status" value="1"/>
</dbReference>
<protein>
    <recommendedName>
        <fullName evidence="10">Large-conductance mechanosensitive channel</fullName>
    </recommendedName>
</protein>
<organism evidence="11 12">
    <name type="scientific">Sutcliffiella cohnii</name>
    <dbReference type="NCBI Taxonomy" id="33932"/>
    <lineage>
        <taxon>Bacteria</taxon>
        <taxon>Bacillati</taxon>
        <taxon>Bacillota</taxon>
        <taxon>Bacilli</taxon>
        <taxon>Bacillales</taxon>
        <taxon>Bacillaceae</taxon>
        <taxon>Sutcliffiella</taxon>
    </lineage>
</organism>
<dbReference type="EMBL" id="CP018866">
    <property type="protein sequence ID" value="AST90427.1"/>
    <property type="molecule type" value="Genomic_DNA"/>
</dbReference>
<evidence type="ECO:0000256" key="6">
    <source>
        <dbReference type="ARBA" id="ARBA00022989"/>
    </source>
</evidence>
<dbReference type="Pfam" id="PF01741">
    <property type="entry name" value="MscL"/>
    <property type="match status" value="1"/>
</dbReference>
<evidence type="ECO:0000256" key="1">
    <source>
        <dbReference type="ARBA" id="ARBA00004651"/>
    </source>
</evidence>
<keyword evidence="3 10" id="KW-0813">Transport</keyword>
<keyword evidence="9 10" id="KW-0407">Ion channel</keyword>